<reference evidence="3 4" key="1">
    <citation type="submission" date="2017-09" db="EMBL/GenBank/DDBJ databases">
        <title>Depth-based differentiation of microbial function through sediment-hosted aquifers and enrichment of novel symbionts in the deep terrestrial subsurface.</title>
        <authorList>
            <person name="Probst A.J."/>
            <person name="Ladd B."/>
            <person name="Jarett J.K."/>
            <person name="Geller-Mcgrath D.E."/>
            <person name="Sieber C.M."/>
            <person name="Emerson J.B."/>
            <person name="Anantharaman K."/>
            <person name="Thomas B.C."/>
            <person name="Malmstrom R."/>
            <person name="Stieglmeier M."/>
            <person name="Klingl A."/>
            <person name="Woyke T."/>
            <person name="Ryan C.M."/>
            <person name="Banfield J.F."/>
        </authorList>
    </citation>
    <scope>NUCLEOTIDE SEQUENCE [LARGE SCALE GENOMIC DNA]</scope>
    <source>
        <strain evidence="3">CG23_combo_of_CG06-09_8_20_14_all_38_19</strain>
    </source>
</reference>
<dbReference type="CDD" id="cd10449">
    <property type="entry name" value="GIY-YIG_SLX1_like"/>
    <property type="match status" value="1"/>
</dbReference>
<evidence type="ECO:0000313" key="3">
    <source>
        <dbReference type="EMBL" id="PIP23755.1"/>
    </source>
</evidence>
<dbReference type="AlphaFoldDB" id="A0A2G9YWY7"/>
<sequence length="107" mass="12757">MFILDGKICYNNLSGKIKHLPDIMYYVYALQSLKDKKLYIGYSSDLRRRLSQHKFGGSISTKRRLPFRCIFYEAFVAKEDAKRRERYFKTNNGKKALRLILRRSLEP</sequence>
<dbReference type="InterPro" id="IPR000305">
    <property type="entry name" value="GIY-YIG_endonuc"/>
</dbReference>
<dbReference type="PROSITE" id="PS50164">
    <property type="entry name" value="GIY_YIG"/>
    <property type="match status" value="1"/>
</dbReference>
<organism evidence="3 4">
    <name type="scientific">Candidatus Nealsonbacteria bacterium CG23_combo_of_CG06-09_8_20_14_all_38_19</name>
    <dbReference type="NCBI Taxonomy" id="1974721"/>
    <lineage>
        <taxon>Bacteria</taxon>
        <taxon>Candidatus Nealsoniibacteriota</taxon>
    </lineage>
</organism>
<comment type="similarity">
    <text evidence="1">Belongs to the UPF0213 family.</text>
</comment>
<comment type="caution">
    <text evidence="3">The sequence shown here is derived from an EMBL/GenBank/DDBJ whole genome shotgun (WGS) entry which is preliminary data.</text>
</comment>
<name>A0A2G9YWY7_9BACT</name>
<dbReference type="EMBL" id="PCRP01000024">
    <property type="protein sequence ID" value="PIP23755.1"/>
    <property type="molecule type" value="Genomic_DNA"/>
</dbReference>
<dbReference type="PANTHER" id="PTHR34477:SF1">
    <property type="entry name" value="UPF0213 PROTEIN YHBQ"/>
    <property type="match status" value="1"/>
</dbReference>
<gene>
    <name evidence="3" type="ORF">COX36_01535</name>
</gene>
<feature type="domain" description="GIY-YIG" evidence="2">
    <location>
        <begin position="23"/>
        <end position="100"/>
    </location>
</feature>
<evidence type="ECO:0000313" key="4">
    <source>
        <dbReference type="Proteomes" id="UP000230273"/>
    </source>
</evidence>
<proteinExistence type="inferred from homology"/>
<dbReference type="PANTHER" id="PTHR34477">
    <property type="entry name" value="UPF0213 PROTEIN YHBQ"/>
    <property type="match status" value="1"/>
</dbReference>
<dbReference type="SMART" id="SM00465">
    <property type="entry name" value="GIYc"/>
    <property type="match status" value="1"/>
</dbReference>
<dbReference type="InterPro" id="IPR035901">
    <property type="entry name" value="GIY-YIG_endonuc_sf"/>
</dbReference>
<dbReference type="InterPro" id="IPR050190">
    <property type="entry name" value="UPF0213_domain"/>
</dbReference>
<accession>A0A2G9YWY7</accession>
<dbReference type="Pfam" id="PF01541">
    <property type="entry name" value="GIY-YIG"/>
    <property type="match status" value="1"/>
</dbReference>
<dbReference type="SUPFAM" id="SSF82771">
    <property type="entry name" value="GIY-YIG endonuclease"/>
    <property type="match status" value="1"/>
</dbReference>
<protein>
    <submittedName>
        <fullName evidence="3">Excinuclease ABC subunit C</fullName>
    </submittedName>
</protein>
<evidence type="ECO:0000256" key="1">
    <source>
        <dbReference type="ARBA" id="ARBA00007435"/>
    </source>
</evidence>
<dbReference type="Gene3D" id="3.40.1440.10">
    <property type="entry name" value="GIY-YIG endonuclease"/>
    <property type="match status" value="1"/>
</dbReference>
<evidence type="ECO:0000259" key="2">
    <source>
        <dbReference type="PROSITE" id="PS50164"/>
    </source>
</evidence>
<dbReference type="Proteomes" id="UP000230273">
    <property type="component" value="Unassembled WGS sequence"/>
</dbReference>